<organism evidence="1 2">
    <name type="scientific">Desulfosarcina alkanivorans</name>
    <dbReference type="NCBI Taxonomy" id="571177"/>
    <lineage>
        <taxon>Bacteria</taxon>
        <taxon>Pseudomonadati</taxon>
        <taxon>Thermodesulfobacteriota</taxon>
        <taxon>Desulfobacteria</taxon>
        <taxon>Desulfobacterales</taxon>
        <taxon>Desulfosarcinaceae</taxon>
        <taxon>Desulfosarcina</taxon>
    </lineage>
</organism>
<name>A0A5K7YQ75_9BACT</name>
<gene>
    <name evidence="1" type="ORF">DSCA_47980</name>
</gene>
<dbReference type="Proteomes" id="UP000427906">
    <property type="component" value="Chromosome"/>
</dbReference>
<reference evidence="1 2" key="1">
    <citation type="submission" date="2019-11" db="EMBL/GenBank/DDBJ databases">
        <title>Comparative genomics of hydrocarbon-degrading Desulfosarcina strains.</title>
        <authorList>
            <person name="Watanabe M."/>
            <person name="Kojima H."/>
            <person name="Fukui M."/>
        </authorList>
    </citation>
    <scope>NUCLEOTIDE SEQUENCE [LARGE SCALE GENOMIC DNA]</scope>
    <source>
        <strain evidence="1 2">PL12</strain>
    </source>
</reference>
<evidence type="ECO:0000313" key="2">
    <source>
        <dbReference type="Proteomes" id="UP000427906"/>
    </source>
</evidence>
<dbReference type="EMBL" id="AP021874">
    <property type="protein sequence ID" value="BBO70868.1"/>
    <property type="molecule type" value="Genomic_DNA"/>
</dbReference>
<keyword evidence="2" id="KW-1185">Reference proteome</keyword>
<dbReference type="AlphaFoldDB" id="A0A5K7YQ75"/>
<dbReference type="KEGG" id="dalk:DSCA_47980"/>
<protein>
    <submittedName>
        <fullName evidence="1">Uncharacterized protein</fullName>
    </submittedName>
</protein>
<sequence>MALELAERRDVDFVLYEQLGLDELIKHERFAAFNKKTLDLIITEARRLAVKELLPANGPGDKEGCTFSGGTVKVPEAYRRIFELYREGRRT</sequence>
<accession>A0A5K7YQ75</accession>
<evidence type="ECO:0000313" key="1">
    <source>
        <dbReference type="EMBL" id="BBO70868.1"/>
    </source>
</evidence>
<proteinExistence type="predicted"/>